<feature type="compositionally biased region" description="Basic and acidic residues" evidence="1">
    <location>
        <begin position="58"/>
        <end position="73"/>
    </location>
</feature>
<keyword evidence="2" id="KW-0732">Signal</keyword>
<gene>
    <name evidence="3" type="ORF">MA20_31260</name>
</gene>
<evidence type="ECO:0000313" key="4">
    <source>
        <dbReference type="Proteomes" id="UP000030377"/>
    </source>
</evidence>
<feature type="chain" id="PRO_5002004513" evidence="2">
    <location>
        <begin position="19"/>
        <end position="73"/>
    </location>
</feature>
<evidence type="ECO:0000313" key="3">
    <source>
        <dbReference type="EMBL" id="KGT75695.1"/>
    </source>
</evidence>
<proteinExistence type="predicted"/>
<reference evidence="3 4" key="1">
    <citation type="submission" date="2014-09" db="EMBL/GenBank/DDBJ databases">
        <title>Draft genome of Bradyrhizobium japonicum Is-34.</title>
        <authorList>
            <person name="Tsurumaru H."/>
            <person name="Yamakawa T."/>
            <person name="Hashimoto S."/>
            <person name="Okizaki K."/>
            <person name="Kanesaki Y."/>
            <person name="Yoshikawa H."/>
            <person name="Yajima S."/>
        </authorList>
    </citation>
    <scope>NUCLEOTIDE SEQUENCE [LARGE SCALE GENOMIC DNA]</scope>
    <source>
        <strain evidence="3 4">Is-34</strain>
    </source>
</reference>
<evidence type="ECO:0000256" key="2">
    <source>
        <dbReference type="SAM" id="SignalP"/>
    </source>
</evidence>
<evidence type="ECO:0000256" key="1">
    <source>
        <dbReference type="SAM" id="MobiDB-lite"/>
    </source>
</evidence>
<feature type="region of interest" description="Disordered" evidence="1">
    <location>
        <begin position="41"/>
        <end position="73"/>
    </location>
</feature>
<comment type="caution">
    <text evidence="3">The sequence shown here is derived from an EMBL/GenBank/DDBJ whole genome shotgun (WGS) entry which is preliminary data.</text>
</comment>
<accession>A0A0A3XMT7</accession>
<protein>
    <submittedName>
        <fullName evidence="3">Uncharacterized protein</fullName>
    </submittedName>
</protein>
<sequence length="73" mass="7804">MKRLTICGLIAVASLVAATTVLQSHKWPIIGTVGAARIAGMPESQSGGQADKLPVQDFDDRSLVFPRETKPEQ</sequence>
<name>A0A0A3XMT7_BRAJP</name>
<dbReference type="RefSeq" id="WP_028154826.1">
    <property type="nucleotide sequence ID" value="NZ_CP081350.1"/>
</dbReference>
<organism evidence="3 4">
    <name type="scientific">Bradyrhizobium japonicum</name>
    <dbReference type="NCBI Taxonomy" id="375"/>
    <lineage>
        <taxon>Bacteria</taxon>
        <taxon>Pseudomonadati</taxon>
        <taxon>Pseudomonadota</taxon>
        <taxon>Alphaproteobacteria</taxon>
        <taxon>Hyphomicrobiales</taxon>
        <taxon>Nitrobacteraceae</taxon>
        <taxon>Bradyrhizobium</taxon>
    </lineage>
</organism>
<dbReference type="Proteomes" id="UP000030377">
    <property type="component" value="Unassembled WGS sequence"/>
</dbReference>
<feature type="signal peptide" evidence="2">
    <location>
        <begin position="1"/>
        <end position="18"/>
    </location>
</feature>
<dbReference type="AlphaFoldDB" id="A0A0A3XMT7"/>
<dbReference type="EMBL" id="JRPN01000024">
    <property type="protein sequence ID" value="KGT75695.1"/>
    <property type="molecule type" value="Genomic_DNA"/>
</dbReference>